<evidence type="ECO:0000256" key="1">
    <source>
        <dbReference type="SAM" id="MobiDB-lite"/>
    </source>
</evidence>
<evidence type="ECO:0000313" key="2">
    <source>
        <dbReference type="EMBL" id="AEH09638.1"/>
    </source>
</evidence>
<dbReference type="HOGENOM" id="CLU_958950_0_0_11"/>
<keyword evidence="3" id="KW-1185">Reference proteome</keyword>
<dbReference type="KEGG" id="fsy:FsymDg_2237"/>
<accession>F8AZN5</accession>
<dbReference type="EMBL" id="CP002801">
    <property type="protein sequence ID" value="AEH09638.1"/>
    <property type="molecule type" value="Genomic_DNA"/>
</dbReference>
<proteinExistence type="predicted"/>
<name>F8AZN5_9ACTN</name>
<organism evidence="2 3">
    <name type="scientific">Candidatus Protofrankia datiscae</name>
    <dbReference type="NCBI Taxonomy" id="2716812"/>
    <lineage>
        <taxon>Bacteria</taxon>
        <taxon>Bacillati</taxon>
        <taxon>Actinomycetota</taxon>
        <taxon>Actinomycetes</taxon>
        <taxon>Frankiales</taxon>
        <taxon>Frankiaceae</taxon>
        <taxon>Protofrankia</taxon>
    </lineage>
</organism>
<feature type="region of interest" description="Disordered" evidence="1">
    <location>
        <begin position="113"/>
        <end position="144"/>
    </location>
</feature>
<protein>
    <submittedName>
        <fullName evidence="2">Uncharacterized protein</fullName>
    </submittedName>
</protein>
<evidence type="ECO:0000313" key="3">
    <source>
        <dbReference type="Proteomes" id="UP000001549"/>
    </source>
</evidence>
<dbReference type="STRING" id="656024.FsymDg_2237"/>
<sequence length="290" mass="30379">MTAVVTLLLVGTTVLRPGDVATATPLLPAPLRTATTGDHAAAVQALTQAAERQRALSPAGAGPLLYSRSQVYGLDVTVARHQATTVARTTIIDTWQRPDRSRHLERHVQNVNRVGTNVGGPQPADDRYNRQTEFPPGSPDLDPATMPTDAAQLRARLIARAVTSGAPASLHDIAVAGEALSDLASGLTSPQQNAAYYEVLAQLPGVFDAGPVRDRAGRPGHAIGVVVSDHTSLVVATSYLVLAESGTPLTTETVYTPGPPPGLRLPPDPTVATYTQIITVSRVRAVGDTH</sequence>
<dbReference type="Proteomes" id="UP000001549">
    <property type="component" value="Chromosome"/>
</dbReference>
<gene>
    <name evidence="2" type="ordered locus">FsymDg_2237</name>
</gene>
<reference evidence="2 3" key="1">
    <citation type="submission" date="2011-05" db="EMBL/GenBank/DDBJ databases">
        <title>Complete sequence of chromosome of Frankia symbiont of Datisca glomerata.</title>
        <authorList>
            <consortium name="US DOE Joint Genome Institute"/>
            <person name="Lucas S."/>
            <person name="Han J."/>
            <person name="Lapidus A."/>
            <person name="Cheng J.-F."/>
            <person name="Goodwin L."/>
            <person name="Pitluck S."/>
            <person name="Peters L."/>
            <person name="Mikhailova N."/>
            <person name="Chertkov O."/>
            <person name="Teshima H."/>
            <person name="Han C."/>
            <person name="Tapia R."/>
            <person name="Land M."/>
            <person name="Hauser L."/>
            <person name="Kyrpides N."/>
            <person name="Ivanova N."/>
            <person name="Pagani I."/>
            <person name="Berry A."/>
            <person name="Pawlowski K."/>
            <person name="Persson T."/>
            <person name="Vanden Heuvel B."/>
            <person name="Benson D."/>
            <person name="Woyke T."/>
        </authorList>
    </citation>
    <scope>NUCLEOTIDE SEQUENCE [LARGE SCALE GENOMIC DNA]</scope>
    <source>
        <strain evidence="3">4085684</strain>
    </source>
</reference>
<dbReference type="AlphaFoldDB" id="F8AZN5"/>